<evidence type="ECO:0000256" key="1">
    <source>
        <dbReference type="SAM" id="Coils"/>
    </source>
</evidence>
<sequence>MDVSEEKSSRNRHLVQLQRVNNSETMCRMRYSIILGNHKPQFDSKLRDELFDFTGSGEGIYFSDDYMAFTETDGDLDCMLLPMTIHLRSSTFVSHIKLSLIGETDDPRKDALATVFVDKDRQSWRAMAHSSPDETLAVTVLYQDLRNVPAGYLRYVCWTCKVLSLSGYVDKSILVDNCPLENFYVQNAQSDRGVCMSTKMSIQQILAPDSVWLNRQESRLTVEINWLASHLLVQPTYNAYDHVLRRHAVQLRREVEALQAENFSLEKDMHSYQQSIASKCASSNHSQATTPIGELNPLMPHGSATHTRAPGHHRGSTGSVHSGKSVAFSTTQSPRRLQLEQENWREAPMTAPSTGRRASGDRRASDSRRTSDTEGHLLPSVPIDSGLKESRSSHYHRNNSSESTAADYGRESIPRRPYGESPHRQRRQPSPTARVDDNLRRNSAHQTLPVDDRLAAVQTRRFSANPNPGQIAADEYEAARSPRHRSHVNRNRIDERNQYPEGHYSSQRPPIDHTFDTYRK</sequence>
<proteinExistence type="predicted"/>
<protein>
    <submittedName>
        <fullName evidence="4">Uncharacterized protein</fullName>
    </submittedName>
</protein>
<accession>A0A914VUN9</accession>
<keyword evidence="3" id="KW-1185">Reference proteome</keyword>
<keyword evidence="1" id="KW-0175">Coiled coil</keyword>
<feature type="compositionally biased region" description="Basic and acidic residues" evidence="2">
    <location>
        <begin position="358"/>
        <end position="375"/>
    </location>
</feature>
<feature type="compositionally biased region" description="Basic and acidic residues" evidence="2">
    <location>
        <begin position="408"/>
        <end position="423"/>
    </location>
</feature>
<evidence type="ECO:0000256" key="2">
    <source>
        <dbReference type="SAM" id="MobiDB-lite"/>
    </source>
</evidence>
<reference evidence="4" key="1">
    <citation type="submission" date="2022-11" db="UniProtKB">
        <authorList>
            <consortium name="WormBaseParasite"/>
        </authorList>
    </citation>
    <scope>IDENTIFICATION</scope>
</reference>
<organism evidence="3 4">
    <name type="scientific">Plectus sambesii</name>
    <dbReference type="NCBI Taxonomy" id="2011161"/>
    <lineage>
        <taxon>Eukaryota</taxon>
        <taxon>Metazoa</taxon>
        <taxon>Ecdysozoa</taxon>
        <taxon>Nematoda</taxon>
        <taxon>Chromadorea</taxon>
        <taxon>Plectida</taxon>
        <taxon>Plectina</taxon>
        <taxon>Plectoidea</taxon>
        <taxon>Plectidae</taxon>
        <taxon>Plectus</taxon>
    </lineage>
</organism>
<feature type="compositionally biased region" description="Polar residues" evidence="2">
    <location>
        <begin position="316"/>
        <end position="335"/>
    </location>
</feature>
<feature type="compositionally biased region" description="Basic and acidic residues" evidence="2">
    <location>
        <begin position="510"/>
        <end position="520"/>
    </location>
</feature>
<feature type="compositionally biased region" description="Basic residues" evidence="2">
    <location>
        <begin position="481"/>
        <end position="490"/>
    </location>
</feature>
<evidence type="ECO:0000313" key="3">
    <source>
        <dbReference type="Proteomes" id="UP000887566"/>
    </source>
</evidence>
<dbReference type="Proteomes" id="UP000887566">
    <property type="component" value="Unplaced"/>
</dbReference>
<dbReference type="AlphaFoldDB" id="A0A914VUN9"/>
<dbReference type="WBParaSite" id="PSAMB.scaffold2597size22337.g18469.t1">
    <property type="protein sequence ID" value="PSAMB.scaffold2597size22337.g18469.t1"/>
    <property type="gene ID" value="PSAMB.scaffold2597size22337.g18469"/>
</dbReference>
<feature type="coiled-coil region" evidence="1">
    <location>
        <begin position="248"/>
        <end position="275"/>
    </location>
</feature>
<name>A0A914VUN9_9BILA</name>
<feature type="region of interest" description="Disordered" evidence="2">
    <location>
        <begin position="282"/>
        <end position="520"/>
    </location>
</feature>
<evidence type="ECO:0000313" key="4">
    <source>
        <dbReference type="WBParaSite" id="PSAMB.scaffold2597size22337.g18469.t1"/>
    </source>
</evidence>